<dbReference type="AlphaFoldDB" id="A0A8S1CLF7"/>
<dbReference type="EMBL" id="CADEPI010000043">
    <property type="protein sequence ID" value="CAB3369172.1"/>
    <property type="molecule type" value="Genomic_DNA"/>
</dbReference>
<feature type="domain" description="Methyltransferase FkbM" evidence="2">
    <location>
        <begin position="146"/>
        <end position="302"/>
    </location>
</feature>
<keyword evidence="4" id="KW-1185">Reference proteome</keyword>
<feature type="transmembrane region" description="Helical" evidence="1">
    <location>
        <begin position="34"/>
        <end position="51"/>
    </location>
</feature>
<evidence type="ECO:0000313" key="4">
    <source>
        <dbReference type="Proteomes" id="UP000494165"/>
    </source>
</evidence>
<dbReference type="InterPro" id="IPR053202">
    <property type="entry name" value="EGF_Rcpt_Signaling_Reg"/>
</dbReference>
<dbReference type="GO" id="GO:0005794">
    <property type="term" value="C:Golgi apparatus"/>
    <property type="evidence" value="ECO:0007669"/>
    <property type="project" value="TreeGrafter"/>
</dbReference>
<dbReference type="Gene3D" id="3.40.50.150">
    <property type="entry name" value="Vaccinia Virus protein VP39"/>
    <property type="match status" value="1"/>
</dbReference>
<keyword evidence="1" id="KW-1133">Transmembrane helix</keyword>
<dbReference type="Pfam" id="PF05050">
    <property type="entry name" value="Methyltransf_21"/>
    <property type="match status" value="1"/>
</dbReference>
<dbReference type="InterPro" id="IPR006342">
    <property type="entry name" value="FkbM_mtfrase"/>
</dbReference>
<gene>
    <name evidence="3" type="ORF">CLODIP_2_CD07316</name>
</gene>
<protein>
    <recommendedName>
        <fullName evidence="2">Methyltransferase FkbM domain-containing protein</fullName>
    </recommendedName>
</protein>
<dbReference type="GO" id="GO:0005789">
    <property type="term" value="C:endoplasmic reticulum membrane"/>
    <property type="evidence" value="ECO:0007669"/>
    <property type="project" value="TreeGrafter"/>
</dbReference>
<accession>A0A8S1CLF7</accession>
<evidence type="ECO:0000313" key="3">
    <source>
        <dbReference type="EMBL" id="CAB3369172.1"/>
    </source>
</evidence>
<dbReference type="GO" id="GO:0031902">
    <property type="term" value="C:late endosome membrane"/>
    <property type="evidence" value="ECO:0007669"/>
    <property type="project" value="TreeGrafter"/>
</dbReference>
<dbReference type="PANTHER" id="PTHR34009">
    <property type="entry name" value="PROTEIN STAR"/>
    <property type="match status" value="1"/>
</dbReference>
<comment type="caution">
    <text evidence="3">The sequence shown here is derived from an EMBL/GenBank/DDBJ whole genome shotgun (WGS) entry which is preliminary data.</text>
</comment>
<dbReference type="GO" id="GO:0005886">
    <property type="term" value="C:plasma membrane"/>
    <property type="evidence" value="ECO:0007669"/>
    <property type="project" value="TreeGrafter"/>
</dbReference>
<name>A0A8S1CLF7_9INSE</name>
<dbReference type="PANTHER" id="PTHR34009:SF2">
    <property type="entry name" value="PROTEIN STAR"/>
    <property type="match status" value="1"/>
</dbReference>
<sequence>MCVNVWRAEKVLIEGVAERSLHCGQHTMEHRKRVFFAIVVAVLVIFGLYQFNMLTPAGSFLSNDLPAAVSFKTTVKSKAMTLTDLQGLLEDDPVLLDYTRGLLIEPAERDTPYALSQPNLQDYSRMNMSLIIYSLLKHRKNGFFVDCGAFDGEDASVSLALEKDFNWNGLMVDAGPKQIQRLLLKGRKSWVAPTCMSTSNKSMMVSFMESEMQSAIVNKDTQVGNKAVVQTLCIPFHTFMKVLGIKKVDLFNLDVEGAELEILKTIDFNRVKIDAMMIEHFNNKEPVQKEILSIMEKNGFKLYEKNAYDFVFVHTSV</sequence>
<dbReference type="SUPFAM" id="SSF53335">
    <property type="entry name" value="S-adenosyl-L-methionine-dependent methyltransferases"/>
    <property type="match status" value="1"/>
</dbReference>
<dbReference type="Proteomes" id="UP000494165">
    <property type="component" value="Unassembled WGS sequence"/>
</dbReference>
<reference evidence="3 4" key="1">
    <citation type="submission" date="2020-04" db="EMBL/GenBank/DDBJ databases">
        <authorList>
            <person name="Alioto T."/>
            <person name="Alioto T."/>
            <person name="Gomez Garrido J."/>
        </authorList>
    </citation>
    <scope>NUCLEOTIDE SEQUENCE [LARGE SCALE GENOMIC DNA]</scope>
</reference>
<keyword evidence="1" id="KW-0472">Membrane</keyword>
<evidence type="ECO:0000256" key="1">
    <source>
        <dbReference type="SAM" id="Phobius"/>
    </source>
</evidence>
<proteinExistence type="predicted"/>
<dbReference type="InterPro" id="IPR029063">
    <property type="entry name" value="SAM-dependent_MTases_sf"/>
</dbReference>
<evidence type="ECO:0000259" key="2">
    <source>
        <dbReference type="Pfam" id="PF05050"/>
    </source>
</evidence>
<dbReference type="GO" id="GO:0006888">
    <property type="term" value="P:endoplasmic reticulum to Golgi vesicle-mediated transport"/>
    <property type="evidence" value="ECO:0007669"/>
    <property type="project" value="TreeGrafter"/>
</dbReference>
<dbReference type="GO" id="GO:0016197">
    <property type="term" value="P:endosomal transport"/>
    <property type="evidence" value="ECO:0007669"/>
    <property type="project" value="TreeGrafter"/>
</dbReference>
<dbReference type="OrthoDB" id="6357215at2759"/>
<keyword evidence="1" id="KW-0812">Transmembrane</keyword>
<organism evidence="3 4">
    <name type="scientific">Cloeon dipterum</name>
    <dbReference type="NCBI Taxonomy" id="197152"/>
    <lineage>
        <taxon>Eukaryota</taxon>
        <taxon>Metazoa</taxon>
        <taxon>Ecdysozoa</taxon>
        <taxon>Arthropoda</taxon>
        <taxon>Hexapoda</taxon>
        <taxon>Insecta</taxon>
        <taxon>Pterygota</taxon>
        <taxon>Palaeoptera</taxon>
        <taxon>Ephemeroptera</taxon>
        <taxon>Pisciforma</taxon>
        <taxon>Baetidae</taxon>
        <taxon>Cloeon</taxon>
    </lineage>
</organism>